<reference evidence="3" key="1">
    <citation type="journal article" date="2018" name="Nat. Microbiol.">
        <title>Leveraging single-cell genomics to expand the fungal tree of life.</title>
        <authorList>
            <person name="Ahrendt S.R."/>
            <person name="Quandt C.A."/>
            <person name="Ciobanu D."/>
            <person name="Clum A."/>
            <person name="Salamov A."/>
            <person name="Andreopoulos B."/>
            <person name="Cheng J.F."/>
            <person name="Woyke T."/>
            <person name="Pelin A."/>
            <person name="Henrissat B."/>
            <person name="Reynolds N.K."/>
            <person name="Benny G.L."/>
            <person name="Smith M.E."/>
            <person name="James T.Y."/>
            <person name="Grigoriev I.V."/>
        </authorList>
    </citation>
    <scope>NUCLEOTIDE SEQUENCE [LARGE SCALE GENOMIC DNA]</scope>
    <source>
        <strain evidence="3">RSA 1356</strain>
    </source>
</reference>
<feature type="compositionally biased region" description="Low complexity" evidence="1">
    <location>
        <begin position="25"/>
        <end position="38"/>
    </location>
</feature>
<organism evidence="2 3">
    <name type="scientific">Thamnocephalis sphaerospora</name>
    <dbReference type="NCBI Taxonomy" id="78915"/>
    <lineage>
        <taxon>Eukaryota</taxon>
        <taxon>Fungi</taxon>
        <taxon>Fungi incertae sedis</taxon>
        <taxon>Zoopagomycota</taxon>
        <taxon>Zoopagomycotina</taxon>
        <taxon>Zoopagomycetes</taxon>
        <taxon>Zoopagales</taxon>
        <taxon>Sigmoideomycetaceae</taxon>
        <taxon>Thamnocephalis</taxon>
    </lineage>
</organism>
<evidence type="ECO:0000313" key="2">
    <source>
        <dbReference type="EMBL" id="RKP05737.1"/>
    </source>
</evidence>
<protein>
    <submittedName>
        <fullName evidence="2">Uncharacterized protein</fullName>
    </submittedName>
</protein>
<feature type="non-terminal residue" evidence="2">
    <location>
        <position position="120"/>
    </location>
</feature>
<keyword evidence="3" id="KW-1185">Reference proteome</keyword>
<feature type="compositionally biased region" description="Polar residues" evidence="1">
    <location>
        <begin position="1"/>
        <end position="16"/>
    </location>
</feature>
<name>A0A4P9XJ28_9FUNG</name>
<feature type="compositionally biased region" description="Gly residues" evidence="1">
    <location>
        <begin position="46"/>
        <end position="55"/>
    </location>
</feature>
<dbReference type="AlphaFoldDB" id="A0A4P9XJ28"/>
<evidence type="ECO:0000313" key="3">
    <source>
        <dbReference type="Proteomes" id="UP000271241"/>
    </source>
</evidence>
<dbReference type="EMBL" id="KZ993043">
    <property type="protein sequence ID" value="RKP05737.1"/>
    <property type="molecule type" value="Genomic_DNA"/>
</dbReference>
<feature type="region of interest" description="Disordered" evidence="1">
    <location>
        <begin position="1"/>
        <end position="63"/>
    </location>
</feature>
<accession>A0A4P9XJ28</accession>
<dbReference type="OrthoDB" id="74807at2759"/>
<proteinExistence type="predicted"/>
<evidence type="ECO:0000256" key="1">
    <source>
        <dbReference type="SAM" id="MobiDB-lite"/>
    </source>
</evidence>
<dbReference type="Proteomes" id="UP000271241">
    <property type="component" value="Unassembled WGS sequence"/>
</dbReference>
<sequence>MSSGRPQLRGSSTLSAQDRDRNDRNSNSSSSSSSSSSSQTTPNQGYGDGGGGGNHGASHSRTSSLGHADFRIGVCYVAAMVLKPRLTTAIQRIELQPNGTPTYLTAEAKPSIFPPRKFCS</sequence>
<gene>
    <name evidence="2" type="ORF">THASP1DRAFT_25813</name>
</gene>